<feature type="transmembrane region" description="Helical" evidence="2">
    <location>
        <begin position="13"/>
        <end position="36"/>
    </location>
</feature>
<reference evidence="3 4" key="1">
    <citation type="submission" date="2019-04" db="EMBL/GenBank/DDBJ databases">
        <title>Microbes associate with the intestines of laboratory mice.</title>
        <authorList>
            <person name="Navarre W."/>
            <person name="Wong E."/>
            <person name="Huang K."/>
            <person name="Tropini C."/>
            <person name="Ng K."/>
            <person name="Yu B."/>
        </authorList>
    </citation>
    <scope>NUCLEOTIDE SEQUENCE [LARGE SCALE GENOMIC DNA]</scope>
    <source>
        <strain evidence="3 4">NM06_A21</strain>
    </source>
</reference>
<sequence length="318" mass="35666">MKTNDKKRGMIHYWWHLIYIIGILLTILFCVIICLSKESVSDAAMDNVSFASAIVSIVLAVVSIVVSLYATFSTSANLGSMQDVAHGIKRSLSRLKSLKDVADDSNRRIQELTSKMLEKATPEEVRQKQDIEQIEAEVAAEAENHNGSVSDDDAPSEDDPNSESSDTAKGTSPNGTTQKQAITRHEISEIEAKAIEKVSDMLGLGDIMRDYKLSANDMTLMFDAVSESPLGKYTFIEVGITPASPSFVEMRISRFRQTISMMFEKMQSAGSHVYYVVVFRDNNKSRFLSRIRLRRRNRPITLSNTPYLTILYFNLNEL</sequence>
<dbReference type="EMBL" id="SRYD01000002">
    <property type="protein sequence ID" value="TGY76521.1"/>
    <property type="molecule type" value="Genomic_DNA"/>
</dbReference>
<evidence type="ECO:0000256" key="1">
    <source>
        <dbReference type="SAM" id="MobiDB-lite"/>
    </source>
</evidence>
<evidence type="ECO:0000313" key="4">
    <source>
        <dbReference type="Proteomes" id="UP000306630"/>
    </source>
</evidence>
<dbReference type="Proteomes" id="UP000306630">
    <property type="component" value="Unassembled WGS sequence"/>
</dbReference>
<keyword evidence="2" id="KW-0472">Membrane</keyword>
<comment type="caution">
    <text evidence="3">The sequence shown here is derived from an EMBL/GenBank/DDBJ whole genome shotgun (WGS) entry which is preliminary data.</text>
</comment>
<dbReference type="RefSeq" id="WP_135992630.1">
    <property type="nucleotide sequence ID" value="NZ_CAQIMU010000012.1"/>
</dbReference>
<protein>
    <submittedName>
        <fullName evidence="3">Uncharacterized protein</fullName>
    </submittedName>
</protein>
<gene>
    <name evidence="3" type="ORF">E5333_00585</name>
</gene>
<feature type="transmembrane region" description="Helical" evidence="2">
    <location>
        <begin position="48"/>
        <end position="72"/>
    </location>
</feature>
<keyword evidence="2" id="KW-1133">Transmembrane helix</keyword>
<feature type="compositionally biased region" description="Polar residues" evidence="1">
    <location>
        <begin position="167"/>
        <end position="181"/>
    </location>
</feature>
<accession>A0A4S2G414</accession>
<dbReference type="AlphaFoldDB" id="A0A4S2G414"/>
<proteinExistence type="predicted"/>
<feature type="compositionally biased region" description="Acidic residues" evidence="1">
    <location>
        <begin position="150"/>
        <end position="161"/>
    </location>
</feature>
<evidence type="ECO:0000313" key="3">
    <source>
        <dbReference type="EMBL" id="TGY76521.1"/>
    </source>
</evidence>
<name>A0A4S2G414_9BACT</name>
<feature type="region of interest" description="Disordered" evidence="1">
    <location>
        <begin position="142"/>
        <end position="184"/>
    </location>
</feature>
<keyword evidence="2" id="KW-0812">Transmembrane</keyword>
<evidence type="ECO:0000256" key="2">
    <source>
        <dbReference type="SAM" id="Phobius"/>
    </source>
</evidence>
<organism evidence="3 4">
    <name type="scientific">Muribaculum intestinale</name>
    <dbReference type="NCBI Taxonomy" id="1796646"/>
    <lineage>
        <taxon>Bacteria</taxon>
        <taxon>Pseudomonadati</taxon>
        <taxon>Bacteroidota</taxon>
        <taxon>Bacteroidia</taxon>
        <taxon>Bacteroidales</taxon>
        <taxon>Muribaculaceae</taxon>
        <taxon>Muribaculum</taxon>
    </lineage>
</organism>